<protein>
    <recommendedName>
        <fullName evidence="3">thiamine phosphate synthase</fullName>
        <ecNumber evidence="3">2.5.1.3</ecNumber>
    </recommendedName>
</protein>
<keyword evidence="5" id="KW-0479">Metal-binding</keyword>
<comment type="catalytic activity">
    <reaction evidence="13">
        <text>2-(2-carboxy-4-methylthiazol-5-yl)ethyl phosphate + 4-amino-2-methyl-5-(diphosphooxymethyl)pyrimidine + 2 H(+) = thiamine phosphate + CO2 + diphosphate</text>
        <dbReference type="Rhea" id="RHEA:47848"/>
        <dbReference type="ChEBI" id="CHEBI:15378"/>
        <dbReference type="ChEBI" id="CHEBI:16526"/>
        <dbReference type="ChEBI" id="CHEBI:33019"/>
        <dbReference type="ChEBI" id="CHEBI:37575"/>
        <dbReference type="ChEBI" id="CHEBI:57841"/>
        <dbReference type="ChEBI" id="CHEBI:62890"/>
        <dbReference type="EC" id="2.5.1.3"/>
    </reaction>
</comment>
<evidence type="ECO:0000256" key="11">
    <source>
        <dbReference type="ARBA" id="ARBA00023268"/>
    </source>
</evidence>
<dbReference type="GO" id="GO:0004789">
    <property type="term" value="F:thiamine-phosphate diphosphorylase activity"/>
    <property type="evidence" value="ECO:0007669"/>
    <property type="project" value="UniProtKB-EC"/>
</dbReference>
<comment type="caution">
    <text evidence="19">The sequence shown here is derived from an EMBL/GenBank/DDBJ whole genome shotgun (WGS) entry which is preliminary data.</text>
</comment>
<feature type="domain" description="Thiamine phosphate synthase/TenI" evidence="16">
    <location>
        <begin position="903"/>
        <end position="1091"/>
    </location>
</feature>
<feature type="compositionally biased region" description="Low complexity" evidence="15">
    <location>
        <begin position="63"/>
        <end position="72"/>
    </location>
</feature>
<dbReference type="InterPro" id="IPR013785">
    <property type="entry name" value="Aldolase_TIM"/>
</dbReference>
<proteinExistence type="inferred from homology"/>
<dbReference type="Gene3D" id="3.40.1190.20">
    <property type="match status" value="1"/>
</dbReference>
<feature type="domain" description="Pyridoxamine kinase/Phosphomethylpyrimidine kinase" evidence="18">
    <location>
        <begin position="699"/>
        <end position="876"/>
    </location>
</feature>
<keyword evidence="10" id="KW-0784">Thiamine biosynthesis</keyword>
<dbReference type="GO" id="GO:0009229">
    <property type="term" value="P:thiamine diphosphate biosynthetic process"/>
    <property type="evidence" value="ECO:0007669"/>
    <property type="project" value="UniProtKB-UniPathway"/>
</dbReference>
<evidence type="ECO:0000256" key="2">
    <source>
        <dbReference type="ARBA" id="ARBA00005165"/>
    </source>
</evidence>
<dbReference type="GO" id="GO:0050334">
    <property type="term" value="F:thiaminase activity"/>
    <property type="evidence" value="ECO:0007669"/>
    <property type="project" value="InterPro"/>
</dbReference>
<dbReference type="Gene3D" id="3.20.20.70">
    <property type="entry name" value="Aldolase class I"/>
    <property type="match status" value="1"/>
</dbReference>
<evidence type="ECO:0000256" key="8">
    <source>
        <dbReference type="ARBA" id="ARBA00022840"/>
    </source>
</evidence>
<accession>A0A5A8DGD3</accession>
<evidence type="ECO:0000313" key="20">
    <source>
        <dbReference type="Proteomes" id="UP000324907"/>
    </source>
</evidence>
<feature type="compositionally biased region" description="Pro residues" evidence="15">
    <location>
        <begin position="73"/>
        <end position="88"/>
    </location>
</feature>
<dbReference type="UniPathway" id="UPA00060">
    <property type="reaction ID" value="UER00141"/>
</dbReference>
<keyword evidence="9" id="KW-0460">Magnesium</keyword>
<dbReference type="GO" id="GO:0008972">
    <property type="term" value="F:phosphomethylpyrimidine kinase activity"/>
    <property type="evidence" value="ECO:0007669"/>
    <property type="project" value="InterPro"/>
</dbReference>
<keyword evidence="6" id="KW-0547">Nucleotide-binding</keyword>
<evidence type="ECO:0000256" key="5">
    <source>
        <dbReference type="ARBA" id="ARBA00022723"/>
    </source>
</evidence>
<keyword evidence="4" id="KW-0808">Transferase</keyword>
<dbReference type="EMBL" id="VLTL01000055">
    <property type="protein sequence ID" value="KAA0164563.1"/>
    <property type="molecule type" value="Genomic_DNA"/>
</dbReference>
<evidence type="ECO:0000256" key="12">
    <source>
        <dbReference type="ARBA" id="ARBA00047334"/>
    </source>
</evidence>
<evidence type="ECO:0000259" key="18">
    <source>
        <dbReference type="Pfam" id="PF08543"/>
    </source>
</evidence>
<comment type="cofactor">
    <cofactor evidence="1">
        <name>Mg(2+)</name>
        <dbReference type="ChEBI" id="CHEBI:18420"/>
    </cofactor>
</comment>
<dbReference type="CDD" id="cd01169">
    <property type="entry name" value="HMPP_kinase"/>
    <property type="match status" value="1"/>
</dbReference>
<evidence type="ECO:0000259" key="16">
    <source>
        <dbReference type="Pfam" id="PF02581"/>
    </source>
</evidence>
<dbReference type="Gene3D" id="3.40.50.1000">
    <property type="entry name" value="HAD superfamily/HAD-like"/>
    <property type="match status" value="1"/>
</dbReference>
<feature type="domain" description="Pyridoxamine kinase/Phosphomethylpyrimidine kinase" evidence="18">
    <location>
        <begin position="551"/>
        <end position="633"/>
    </location>
</feature>
<dbReference type="GO" id="GO:0005829">
    <property type="term" value="C:cytosol"/>
    <property type="evidence" value="ECO:0007669"/>
    <property type="project" value="TreeGrafter"/>
</dbReference>
<evidence type="ECO:0000256" key="3">
    <source>
        <dbReference type="ARBA" id="ARBA00012830"/>
    </source>
</evidence>
<dbReference type="InterPro" id="IPR022998">
    <property type="entry name" value="ThiamineP_synth_TenI"/>
</dbReference>
<gene>
    <name evidence="19" type="ORF">FNF28_03805</name>
</gene>
<evidence type="ECO:0000256" key="9">
    <source>
        <dbReference type="ARBA" id="ARBA00022842"/>
    </source>
</evidence>
<evidence type="ECO:0000256" key="15">
    <source>
        <dbReference type="SAM" id="MobiDB-lite"/>
    </source>
</evidence>
<dbReference type="InterPro" id="IPR023214">
    <property type="entry name" value="HAD_sf"/>
</dbReference>
<keyword evidence="8" id="KW-0067">ATP-binding</keyword>
<dbReference type="InterPro" id="IPR034291">
    <property type="entry name" value="TMP_synthase"/>
</dbReference>
<comment type="catalytic activity">
    <reaction evidence="14">
        <text>2-[(2R,5Z)-2-carboxy-4-methylthiazol-5(2H)-ylidene]ethyl phosphate + 4-amino-2-methyl-5-(diphosphooxymethyl)pyrimidine + 2 H(+) = thiamine phosphate + CO2 + diphosphate</text>
        <dbReference type="Rhea" id="RHEA:47844"/>
        <dbReference type="ChEBI" id="CHEBI:15378"/>
        <dbReference type="ChEBI" id="CHEBI:16526"/>
        <dbReference type="ChEBI" id="CHEBI:33019"/>
        <dbReference type="ChEBI" id="CHEBI:37575"/>
        <dbReference type="ChEBI" id="CHEBI:57841"/>
        <dbReference type="ChEBI" id="CHEBI:62899"/>
        <dbReference type="EC" id="2.5.1.3"/>
    </reaction>
</comment>
<evidence type="ECO:0000256" key="6">
    <source>
        <dbReference type="ARBA" id="ARBA00022741"/>
    </source>
</evidence>
<feature type="region of interest" description="Disordered" evidence="15">
    <location>
        <begin position="63"/>
        <end position="88"/>
    </location>
</feature>
<dbReference type="GO" id="GO:0046872">
    <property type="term" value="F:metal ion binding"/>
    <property type="evidence" value="ECO:0007669"/>
    <property type="project" value="UniProtKB-KW"/>
</dbReference>
<dbReference type="NCBIfam" id="TIGR04306">
    <property type="entry name" value="salvage_TenA"/>
    <property type="match status" value="1"/>
</dbReference>
<dbReference type="SUPFAM" id="SSF53613">
    <property type="entry name" value="Ribokinase-like"/>
    <property type="match status" value="1"/>
</dbReference>
<evidence type="ECO:0000313" key="19">
    <source>
        <dbReference type="EMBL" id="KAA0164563.1"/>
    </source>
</evidence>
<reference evidence="19 20" key="1">
    <citation type="submission" date="2019-07" db="EMBL/GenBank/DDBJ databases">
        <title>Genomes of Cafeteria roenbergensis.</title>
        <authorList>
            <person name="Fischer M.G."/>
            <person name="Hackl T."/>
            <person name="Roman M."/>
        </authorList>
    </citation>
    <scope>NUCLEOTIDE SEQUENCE [LARGE SCALE GENOMIC DNA]</scope>
    <source>
        <strain evidence="19 20">RCC970-E3</strain>
    </source>
</reference>
<dbReference type="InterPro" id="IPR004399">
    <property type="entry name" value="HMP/HMP-P_kinase_dom"/>
</dbReference>
<evidence type="ECO:0000256" key="10">
    <source>
        <dbReference type="ARBA" id="ARBA00022977"/>
    </source>
</evidence>
<keyword evidence="11" id="KW-0511">Multifunctional enzyme</keyword>
<feature type="domain" description="Thiaminase-2/PQQC" evidence="17">
    <location>
        <begin position="1161"/>
        <end position="1364"/>
    </location>
</feature>
<keyword evidence="7" id="KW-0418">Kinase</keyword>
<dbReference type="Pfam" id="PF03070">
    <property type="entry name" value="TENA_THI-4"/>
    <property type="match status" value="1"/>
</dbReference>
<comment type="pathway">
    <text evidence="2">Cofactor biosynthesis; thiamine diphosphate biosynthesis; thiamine phosphate from 4-amino-2-methyl-5-diphosphomethylpyrimidine and 4-methyl-5-(2-phosphoethyl)-thiazole: step 1/1.</text>
</comment>
<sequence length="1370" mass="139375">MDPAVRTCSLAFAYRPPVLRAALGRLQASALAALCSQDAQVLELAPESNKPARRILAELQALASPTGAAGPGPRSPPPSEGRMPKPPQPWRVAVWARVRHQAIKAIVAAASERATSPAGGISPWARLWMSKDAEAVADGCTMGADVADAVAAAHLPPGVPRGASLLLAIAGGHEADAGKPVPTFLDFDGTLTTADTTAHVLEAAARAALASGGESAQAEARSSARAVSEQFAEGYAKHAESMRGQLREQTRRCLAAALSEADAFDSGAAAKVEAAMVLQGTRPCDLRVLGEERTSLAPAALQCVASLRGCRGLDTRVLTASLGGAAFVRGALRADAALAVHAPELAASADCTHDECSEPGSTGRFVCDPPPVHSASDKLRTLLDAVGMQERLASTIADPAADGNRAVARAVVVGDSMGDLRALLGARVGVLAVPPAETSVLQAAILAARAPLRPLLALAAAAAASDVESMGPAGEAPSAASTASSASWPLFVRSNFGISTHPCARSAALLELVAMVCGADEVLCSQGLSASRAPRHGAAVPPRVLAVAGSDSGGGAGIQADIKAATTLGAFVATALTSVTAQNTRGVQSVHVVPARELQLQLASVIGDVGADTIKTGLLPNAAAVEATVAAVESARRDGSPGATTGKAASHFDAGVRGEGADAVWMRELALPPPGHLEASAPAGSSPPCADAGDAACAPWLVVDPVMVAASGHRFVDDETVEAIRARLLPLATVCTPNIPEAQALLGRALDTSPSASLLEAMAAAARDLAALGSAWVLLKGGHAPGVLATPPPPGLESVDVLVHGASGKAWAIGGPAVSTRNTHGTGCTLASAIAAGLAKGRTVPGAVLSARRYLAEALFRSRSLAVGSGGHGPVNHAFQLARWATGGEEALGAPSVRDALRVYAVTDSSLLGTRGLSVEEAVAEAVRGGVSMVQVRDKEAPTGELIAMVRRAIRASRASAQGRRIPVIVNDRADVALVAGADGLHVGQSDMSILDARQILGPQSIIGVTVSNAEQAKLAVSQGADYLGTDPVFETPTKTDSAAIGVGGLRAIVEAAGSVPVVAIGGLNASNAASVLASSGAAGVAVVSAVFGQDDICGAATLLRSAVDGSSGAGGAIEASAASTASSPCSAEGPAAKAALAEPFPIPPFAKSCLEAAGKSWSASFTHPFVLGLADGTLDADRFKFYQMQDARYLESFADACAYVAARCPDPDDKGWFLRAATLALEVERSLHLDFGTKLGYTPADIAALQLTPNAKAYGDHMVQSAMRAPLVEAVAALAPCPWLYTDLGAHLASTYGPPADDHPYAAWLRTYADDSFSEYMGNLLSRMEKFADEASESVRARARAAFATSSRYEYMFWDQAWEKQSWPV</sequence>
<dbReference type="GO" id="GO:0008902">
    <property type="term" value="F:hydroxymethylpyrimidine kinase activity"/>
    <property type="evidence" value="ECO:0007669"/>
    <property type="project" value="TreeGrafter"/>
</dbReference>
<organism evidence="19 20">
    <name type="scientific">Cafeteria roenbergensis</name>
    <name type="common">Marine flagellate</name>
    <dbReference type="NCBI Taxonomy" id="33653"/>
    <lineage>
        <taxon>Eukaryota</taxon>
        <taxon>Sar</taxon>
        <taxon>Stramenopiles</taxon>
        <taxon>Bigyra</taxon>
        <taxon>Opalozoa</taxon>
        <taxon>Bicosoecida</taxon>
        <taxon>Cafeteriaceae</taxon>
        <taxon>Cafeteria</taxon>
    </lineage>
</organism>
<evidence type="ECO:0000256" key="4">
    <source>
        <dbReference type="ARBA" id="ARBA00022679"/>
    </source>
</evidence>
<dbReference type="GO" id="GO:0009228">
    <property type="term" value="P:thiamine biosynthetic process"/>
    <property type="evidence" value="ECO:0007669"/>
    <property type="project" value="UniProtKB-KW"/>
</dbReference>
<name>A0A5A8DGD3_CAFRO</name>
<dbReference type="InterPro" id="IPR004305">
    <property type="entry name" value="Thiaminase-2/PQQC"/>
</dbReference>
<dbReference type="SUPFAM" id="SSF48613">
    <property type="entry name" value="Heme oxygenase-like"/>
    <property type="match status" value="1"/>
</dbReference>
<dbReference type="PANTHER" id="PTHR20858">
    <property type="entry name" value="PHOSPHOMETHYLPYRIMIDINE KINASE"/>
    <property type="match status" value="1"/>
</dbReference>
<dbReference type="InterPro" id="IPR029056">
    <property type="entry name" value="Ribokinase-like"/>
</dbReference>
<dbReference type="Pfam" id="PF02581">
    <property type="entry name" value="TMP-TENI"/>
    <property type="match status" value="1"/>
</dbReference>
<evidence type="ECO:0000256" key="13">
    <source>
        <dbReference type="ARBA" id="ARBA00047851"/>
    </source>
</evidence>
<dbReference type="SUPFAM" id="SSF51391">
    <property type="entry name" value="Thiamin phosphate synthase"/>
    <property type="match status" value="1"/>
</dbReference>
<evidence type="ECO:0000256" key="14">
    <source>
        <dbReference type="ARBA" id="ARBA00047883"/>
    </source>
</evidence>
<evidence type="ECO:0000256" key="7">
    <source>
        <dbReference type="ARBA" id="ARBA00022777"/>
    </source>
</evidence>
<dbReference type="Pfam" id="PF08543">
    <property type="entry name" value="Phos_pyr_kin"/>
    <property type="match status" value="2"/>
</dbReference>
<dbReference type="GO" id="GO:0005524">
    <property type="term" value="F:ATP binding"/>
    <property type="evidence" value="ECO:0007669"/>
    <property type="project" value="UniProtKB-KW"/>
</dbReference>
<dbReference type="EC" id="2.5.1.3" evidence="3"/>
<dbReference type="InterPro" id="IPR016084">
    <property type="entry name" value="Haem_Oase-like_multi-hlx"/>
</dbReference>
<comment type="catalytic activity">
    <reaction evidence="12">
        <text>4-methyl-5-(2-phosphooxyethyl)-thiazole + 4-amino-2-methyl-5-(diphosphooxymethyl)pyrimidine + H(+) = thiamine phosphate + diphosphate</text>
        <dbReference type="Rhea" id="RHEA:22328"/>
        <dbReference type="ChEBI" id="CHEBI:15378"/>
        <dbReference type="ChEBI" id="CHEBI:33019"/>
        <dbReference type="ChEBI" id="CHEBI:37575"/>
        <dbReference type="ChEBI" id="CHEBI:57841"/>
        <dbReference type="ChEBI" id="CHEBI:58296"/>
        <dbReference type="EC" id="2.5.1.3"/>
    </reaction>
</comment>
<dbReference type="HAMAP" id="MF_00097">
    <property type="entry name" value="TMP_synthase"/>
    <property type="match status" value="1"/>
</dbReference>
<dbReference type="InterPro" id="IPR036206">
    <property type="entry name" value="ThiamineP_synth_sf"/>
</dbReference>
<dbReference type="Gene3D" id="1.20.910.10">
    <property type="entry name" value="Heme oxygenase-like"/>
    <property type="match status" value="1"/>
</dbReference>
<dbReference type="InterPro" id="IPR027574">
    <property type="entry name" value="Thiaminase_II"/>
</dbReference>
<evidence type="ECO:0000256" key="1">
    <source>
        <dbReference type="ARBA" id="ARBA00001946"/>
    </source>
</evidence>
<dbReference type="PANTHER" id="PTHR20858:SF17">
    <property type="entry name" value="HYDROXYMETHYLPYRIMIDINE_PHOSPHOMETHYLPYRIMIDINE KINASE THI20-RELATED"/>
    <property type="match status" value="1"/>
</dbReference>
<dbReference type="CDD" id="cd00564">
    <property type="entry name" value="TMP_TenI"/>
    <property type="match status" value="1"/>
</dbReference>
<dbReference type="InterPro" id="IPR013749">
    <property type="entry name" value="PM/HMP-P_kinase-1"/>
</dbReference>
<dbReference type="NCBIfam" id="TIGR00693">
    <property type="entry name" value="thiE"/>
    <property type="match status" value="1"/>
</dbReference>
<evidence type="ECO:0000259" key="17">
    <source>
        <dbReference type="Pfam" id="PF03070"/>
    </source>
</evidence>
<dbReference type="Proteomes" id="UP000324907">
    <property type="component" value="Unassembled WGS sequence"/>
</dbReference>